<organism evidence="8 9">
    <name type="scientific">Salegentibacter holothuriorum</name>
    <dbReference type="NCBI Taxonomy" id="241145"/>
    <lineage>
        <taxon>Bacteria</taxon>
        <taxon>Pseudomonadati</taxon>
        <taxon>Bacteroidota</taxon>
        <taxon>Flavobacteriia</taxon>
        <taxon>Flavobacteriales</taxon>
        <taxon>Flavobacteriaceae</taxon>
        <taxon>Salegentibacter</taxon>
    </lineage>
</organism>
<dbReference type="SUPFAM" id="SSF48452">
    <property type="entry name" value="TPR-like"/>
    <property type="match status" value="1"/>
</dbReference>
<keyword evidence="4" id="KW-0472">Membrane</keyword>
<sequence length="509" mass="56797">MKNIFKLTLLSSALLTLVGCSEDYLEKEPSEFLTQEQVSEAGETNADVLAGTLTGIYSLQFEDGSGGTTNHDDFGQKGYDIFGDMLSGDVALSVSSFGWYRSDITEFQAPLDFTSGRNYMPWRYYYRLVRSANLVIAAVGGNDAIPETDENKYILGQAKAMRAHSYFYLAQYYQNSYDPSQEILPIYLLPEDENGPKVAASVIYKQMEDDLNSAISLLDGFNRSAKNQINKPVAQGILAYVLAAQGDRWQEVKDLTNDVITNTPFTIMTAEDVARADRTDDDVDNPTGGGFNDVNTPGWMWGVDLTSDSGVGLLSWWGQMDYFSYSYAGYGDYKAMDAGLYSQIPDEDVRKNQFMSDPSSSNFLQPWGKFYDPARVPRGPSQVITLDLVYMRIAEMYLLNAEAAANLDMDAEARTSLAAILDLRLDDTSYLDALSGPALKDEIYLQTRIELWGEGKSYLALKRNKETVVRGANHLSFVGEAIPYDDERLTFEIPEEEIIYNPAINTQND</sequence>
<evidence type="ECO:0000256" key="1">
    <source>
        <dbReference type="ARBA" id="ARBA00004442"/>
    </source>
</evidence>
<keyword evidence="3" id="KW-0732">Signal</keyword>
<reference evidence="9" key="1">
    <citation type="submission" date="2017-02" db="EMBL/GenBank/DDBJ databases">
        <authorList>
            <person name="Varghese N."/>
            <person name="Submissions S."/>
        </authorList>
    </citation>
    <scope>NUCLEOTIDE SEQUENCE [LARGE SCALE GENOMIC DNA]</scope>
    <source>
        <strain evidence="9">DSM 23405</strain>
    </source>
</reference>
<evidence type="ECO:0000259" key="7">
    <source>
        <dbReference type="Pfam" id="PF14322"/>
    </source>
</evidence>
<comment type="similarity">
    <text evidence="2">Belongs to the SusD family.</text>
</comment>
<keyword evidence="5" id="KW-0998">Cell outer membrane</keyword>
<dbReference type="AlphaFoldDB" id="A0A1T5BCC8"/>
<dbReference type="InterPro" id="IPR012944">
    <property type="entry name" value="SusD_RagB_dom"/>
</dbReference>
<gene>
    <name evidence="8" type="ORF">SAMN05660776_1064</name>
</gene>
<dbReference type="Gene3D" id="1.25.40.390">
    <property type="match status" value="1"/>
</dbReference>
<dbReference type="PROSITE" id="PS51257">
    <property type="entry name" value="PROKAR_LIPOPROTEIN"/>
    <property type="match status" value="1"/>
</dbReference>
<dbReference type="InterPro" id="IPR011990">
    <property type="entry name" value="TPR-like_helical_dom_sf"/>
</dbReference>
<dbReference type="OrthoDB" id="1100079at2"/>
<evidence type="ECO:0000256" key="5">
    <source>
        <dbReference type="ARBA" id="ARBA00023237"/>
    </source>
</evidence>
<accession>A0A1T5BCC8</accession>
<dbReference type="InterPro" id="IPR033985">
    <property type="entry name" value="SusD-like_N"/>
</dbReference>
<evidence type="ECO:0000256" key="4">
    <source>
        <dbReference type="ARBA" id="ARBA00023136"/>
    </source>
</evidence>
<dbReference type="STRING" id="241145.SAMN05660776_1064"/>
<evidence type="ECO:0000256" key="2">
    <source>
        <dbReference type="ARBA" id="ARBA00006275"/>
    </source>
</evidence>
<evidence type="ECO:0000313" key="8">
    <source>
        <dbReference type="EMBL" id="SKB44669.1"/>
    </source>
</evidence>
<keyword evidence="9" id="KW-1185">Reference proteome</keyword>
<dbReference type="Pfam" id="PF14322">
    <property type="entry name" value="SusD-like_3"/>
    <property type="match status" value="1"/>
</dbReference>
<feature type="domain" description="SusD-like N-terminal" evidence="7">
    <location>
        <begin position="112"/>
        <end position="238"/>
    </location>
</feature>
<proteinExistence type="inferred from homology"/>
<dbReference type="RefSeq" id="WP_079719684.1">
    <property type="nucleotide sequence ID" value="NZ_FUYY01000002.1"/>
</dbReference>
<protein>
    <submittedName>
        <fullName evidence="8">Starch-binding associating with outer membrane</fullName>
    </submittedName>
</protein>
<comment type="subcellular location">
    <subcellularLocation>
        <location evidence="1">Cell outer membrane</location>
    </subcellularLocation>
</comment>
<evidence type="ECO:0000256" key="3">
    <source>
        <dbReference type="ARBA" id="ARBA00022729"/>
    </source>
</evidence>
<evidence type="ECO:0000259" key="6">
    <source>
        <dbReference type="Pfam" id="PF07980"/>
    </source>
</evidence>
<dbReference type="Pfam" id="PF07980">
    <property type="entry name" value="SusD_RagB"/>
    <property type="match status" value="1"/>
</dbReference>
<feature type="domain" description="RagB/SusD" evidence="6">
    <location>
        <begin position="385"/>
        <end position="467"/>
    </location>
</feature>
<dbReference type="EMBL" id="FUYY01000002">
    <property type="protein sequence ID" value="SKB44669.1"/>
    <property type="molecule type" value="Genomic_DNA"/>
</dbReference>
<name>A0A1T5BCC8_9FLAO</name>
<dbReference type="Proteomes" id="UP000190230">
    <property type="component" value="Unassembled WGS sequence"/>
</dbReference>
<dbReference type="GO" id="GO:0009279">
    <property type="term" value="C:cell outer membrane"/>
    <property type="evidence" value="ECO:0007669"/>
    <property type="project" value="UniProtKB-SubCell"/>
</dbReference>
<evidence type="ECO:0000313" key="9">
    <source>
        <dbReference type="Proteomes" id="UP000190230"/>
    </source>
</evidence>